<keyword evidence="3 6" id="KW-0949">S-adenosyl-L-methionine</keyword>
<keyword evidence="4 5" id="KW-0071">Autoinducer synthesis</keyword>
<evidence type="ECO:0000256" key="1">
    <source>
        <dbReference type="ARBA" id="ARBA00022654"/>
    </source>
</evidence>
<reference evidence="7 8" key="1">
    <citation type="submission" date="2019-02" db="EMBL/GenBank/DDBJ databases">
        <title>Hansschlegelia quercus sp. nov., a novel methylotrophic bacterium from buds of oak (Quercus robur L.).</title>
        <authorList>
            <person name="Agafonova N.V."/>
            <person name="Kaparullina E.N."/>
            <person name="Grouzdev D.S."/>
            <person name="Doronina N.V."/>
        </authorList>
    </citation>
    <scope>NUCLEOTIDE SEQUENCE [LARGE SCALE GENOMIC DNA]</scope>
    <source>
        <strain evidence="7 8">Dub</strain>
    </source>
</reference>
<evidence type="ECO:0000256" key="2">
    <source>
        <dbReference type="ARBA" id="ARBA00022679"/>
    </source>
</evidence>
<keyword evidence="8" id="KW-1185">Reference proteome</keyword>
<dbReference type="PANTHER" id="PTHR39322:SF1">
    <property type="entry name" value="ISOVALERYL-HOMOSERINE LACTONE SYNTHASE"/>
    <property type="match status" value="1"/>
</dbReference>
<name>A0A4V2JEF2_9HYPH</name>
<evidence type="ECO:0000313" key="7">
    <source>
        <dbReference type="EMBL" id="TBN54936.1"/>
    </source>
</evidence>
<comment type="catalytic activity">
    <reaction evidence="6">
        <text>a fatty acyl-[ACP] + S-adenosyl-L-methionine = an N-acyl-L-homoserine lactone + S-methyl-5'-thioadenosine + holo-[ACP] + H(+)</text>
        <dbReference type="Rhea" id="RHEA:10096"/>
        <dbReference type="Rhea" id="RHEA-COMP:9685"/>
        <dbReference type="Rhea" id="RHEA-COMP:14125"/>
        <dbReference type="ChEBI" id="CHEBI:15378"/>
        <dbReference type="ChEBI" id="CHEBI:17509"/>
        <dbReference type="ChEBI" id="CHEBI:55474"/>
        <dbReference type="ChEBI" id="CHEBI:59789"/>
        <dbReference type="ChEBI" id="CHEBI:64479"/>
        <dbReference type="ChEBI" id="CHEBI:138651"/>
        <dbReference type="EC" id="2.3.1.184"/>
    </reaction>
</comment>
<dbReference type="GO" id="GO:0007165">
    <property type="term" value="P:signal transduction"/>
    <property type="evidence" value="ECO:0007669"/>
    <property type="project" value="TreeGrafter"/>
</dbReference>
<dbReference type="Proteomes" id="UP000291613">
    <property type="component" value="Unassembled WGS sequence"/>
</dbReference>
<evidence type="ECO:0000256" key="5">
    <source>
        <dbReference type="PROSITE-ProRule" id="PRU00533"/>
    </source>
</evidence>
<comment type="caution">
    <text evidence="7">The sequence shown here is derived from an EMBL/GenBank/DDBJ whole genome shotgun (WGS) entry which is preliminary data.</text>
</comment>
<dbReference type="AlphaFoldDB" id="A0A4V2JEF2"/>
<dbReference type="SUPFAM" id="SSF55729">
    <property type="entry name" value="Acyl-CoA N-acyltransferases (Nat)"/>
    <property type="match status" value="1"/>
</dbReference>
<dbReference type="InterPro" id="IPR016181">
    <property type="entry name" value="Acyl_CoA_acyltransferase"/>
</dbReference>
<sequence length="214" mass="24355">MIKVIAGCDVGHFDSLFDEIFALRHKVFVEELGWEEIRRPDGREIDQFDDDYAVHHVAFRDGRVSGYQRMLSMARPNLLRNVYPELCELEIPSSPDVWELTRYAVAPEYREGKRSVGSVGTELIAGFVEWGLASGVNKVIIEFEPMWVFRAMGLGFLPRPLGLPAEVGQQTIVPTEVTFSERTLLKIRETMGRHDPVVCFMGTLAEQRRVRLAS</sequence>
<organism evidence="7 8">
    <name type="scientific">Hansschlegelia quercus</name>
    <dbReference type="NCBI Taxonomy" id="2528245"/>
    <lineage>
        <taxon>Bacteria</taxon>
        <taxon>Pseudomonadati</taxon>
        <taxon>Pseudomonadota</taxon>
        <taxon>Alphaproteobacteria</taxon>
        <taxon>Hyphomicrobiales</taxon>
        <taxon>Methylopilaceae</taxon>
        <taxon>Hansschlegelia</taxon>
    </lineage>
</organism>
<dbReference type="PROSITE" id="PS51187">
    <property type="entry name" value="AUTOINDUCER_SYNTH_2"/>
    <property type="match status" value="1"/>
</dbReference>
<evidence type="ECO:0000256" key="3">
    <source>
        <dbReference type="ARBA" id="ARBA00022691"/>
    </source>
</evidence>
<dbReference type="GO" id="GO:0009372">
    <property type="term" value="P:quorum sensing"/>
    <property type="evidence" value="ECO:0007669"/>
    <property type="project" value="UniProtKB-UniRule"/>
</dbReference>
<dbReference type="Pfam" id="PF00765">
    <property type="entry name" value="Autoind_synth"/>
    <property type="match status" value="1"/>
</dbReference>
<comment type="similarity">
    <text evidence="5 6">Belongs to the autoinducer synthase family.</text>
</comment>
<accession>A0A4V2JEF2</accession>
<evidence type="ECO:0000313" key="8">
    <source>
        <dbReference type="Proteomes" id="UP000291613"/>
    </source>
</evidence>
<dbReference type="Gene3D" id="3.40.630.30">
    <property type="match status" value="1"/>
</dbReference>
<dbReference type="InterPro" id="IPR001690">
    <property type="entry name" value="Autoind_synthase"/>
</dbReference>
<evidence type="ECO:0000256" key="6">
    <source>
        <dbReference type="RuleBase" id="RU361135"/>
    </source>
</evidence>
<dbReference type="PRINTS" id="PR01549">
    <property type="entry name" value="AUTOINDCRSYN"/>
</dbReference>
<gene>
    <name evidence="7" type="ORF">EYR15_01940</name>
</gene>
<keyword evidence="1 5" id="KW-0673">Quorum sensing</keyword>
<dbReference type="EMBL" id="SIUB01000001">
    <property type="protein sequence ID" value="TBN54936.1"/>
    <property type="molecule type" value="Genomic_DNA"/>
</dbReference>
<protein>
    <recommendedName>
        <fullName evidence="6">Acyl-homoserine-lactone synthase</fullName>
        <ecNumber evidence="6">2.3.1.184</ecNumber>
    </recommendedName>
    <alternativeName>
        <fullName evidence="6">Autoinducer synthesis protein</fullName>
    </alternativeName>
</protein>
<keyword evidence="2 6" id="KW-0808">Transferase</keyword>
<dbReference type="PANTHER" id="PTHR39322">
    <property type="entry name" value="ACYL-HOMOSERINE-LACTONE SYNTHASE"/>
    <property type="match status" value="1"/>
</dbReference>
<proteinExistence type="inferred from homology"/>
<dbReference type="EC" id="2.3.1.184" evidence="6"/>
<evidence type="ECO:0000256" key="4">
    <source>
        <dbReference type="ARBA" id="ARBA00022929"/>
    </source>
</evidence>
<dbReference type="GO" id="GO:0061579">
    <property type="term" value="F:N-acyl homoserine lactone synthase activity"/>
    <property type="evidence" value="ECO:0007669"/>
    <property type="project" value="UniProtKB-UniRule"/>
</dbReference>
<dbReference type="OrthoDB" id="6169313at2"/>